<dbReference type="EnsemblMetazoa" id="CLYHEMT006195.1">
    <property type="protein sequence ID" value="CLYHEMP006195.1"/>
    <property type="gene ID" value="CLYHEMG006195"/>
</dbReference>
<dbReference type="AlphaFoldDB" id="A0A7M5V4Z9"/>
<dbReference type="OrthoDB" id="6134775at2759"/>
<proteinExistence type="predicted"/>
<keyword evidence="1" id="KW-0732">Signal</keyword>
<evidence type="ECO:0000313" key="3">
    <source>
        <dbReference type="EnsemblMetazoa" id="CLYHEMP006195.1"/>
    </source>
</evidence>
<feature type="signal peptide" evidence="1">
    <location>
        <begin position="1"/>
        <end position="18"/>
    </location>
</feature>
<evidence type="ECO:0000256" key="1">
    <source>
        <dbReference type="SAM" id="SignalP"/>
    </source>
</evidence>
<accession>A0A7M5V4Z9</accession>
<dbReference type="InterPro" id="IPR007671">
    <property type="entry name" value="Selenoprotein-P_N"/>
</dbReference>
<keyword evidence="4" id="KW-1185">Reference proteome</keyword>
<feature type="chain" id="PRO_5029757560" description="Selenoprotein P N-terminal domain-containing protein" evidence="1">
    <location>
        <begin position="19"/>
        <end position="269"/>
    </location>
</feature>
<evidence type="ECO:0000259" key="2">
    <source>
        <dbReference type="Pfam" id="PF04592"/>
    </source>
</evidence>
<dbReference type="Pfam" id="PF04592">
    <property type="entry name" value="SelP_N"/>
    <property type="match status" value="1"/>
</dbReference>
<reference evidence="3" key="1">
    <citation type="submission" date="2021-01" db="UniProtKB">
        <authorList>
            <consortium name="EnsemblMetazoa"/>
        </authorList>
    </citation>
    <scope>IDENTIFICATION</scope>
</reference>
<dbReference type="RefSeq" id="XP_066926036.1">
    <property type="nucleotide sequence ID" value="XM_067069935.1"/>
</dbReference>
<protein>
    <recommendedName>
        <fullName evidence="2">Selenoprotein P N-terminal domain-containing protein</fullName>
    </recommendedName>
</protein>
<sequence length="269" mass="32153">MNLPLHLCLGFFIILCYSQLGSVEGTTKKVIIVYKTTKKSWYQKQVDRYYNYHKYKRKLEQVRRGRKKWPKKKGRCAHSPWKIDDVNPVIEEAKRGNMVLLLVFRPGTRYGIHQLDFLNDNTLYYQKVGWKFTSIVLVERGYKLPEYYVQRYKHIRFYQEPKSQNILKKIYARSEHMVIYDACGRQQYSIGRPYSYTRFDLIRSAIRNTYYHYEQPRFCGKCLPYIEPTSKTLTNGTTSAIRTKLPMKPTKQATTVERFDGPFTNRPFE</sequence>
<name>A0A7M5V4Z9_9CNID</name>
<dbReference type="Proteomes" id="UP000594262">
    <property type="component" value="Unplaced"/>
</dbReference>
<organism evidence="3 4">
    <name type="scientific">Clytia hemisphaerica</name>
    <dbReference type="NCBI Taxonomy" id="252671"/>
    <lineage>
        <taxon>Eukaryota</taxon>
        <taxon>Metazoa</taxon>
        <taxon>Cnidaria</taxon>
        <taxon>Hydrozoa</taxon>
        <taxon>Hydroidolina</taxon>
        <taxon>Leptothecata</taxon>
        <taxon>Obeliida</taxon>
        <taxon>Clytiidae</taxon>
        <taxon>Clytia</taxon>
    </lineage>
</organism>
<feature type="domain" description="Selenoprotein P N-terminal" evidence="2">
    <location>
        <begin position="74"/>
        <end position="229"/>
    </location>
</feature>
<evidence type="ECO:0000313" key="4">
    <source>
        <dbReference type="Proteomes" id="UP000594262"/>
    </source>
</evidence>
<dbReference type="GeneID" id="136813414"/>